<evidence type="ECO:0000256" key="2">
    <source>
        <dbReference type="SAM" id="MobiDB-lite"/>
    </source>
</evidence>
<gene>
    <name evidence="3" type="ORF">BEMITA_LOCUS8813</name>
</gene>
<accession>A0A9P0C5L7</accession>
<evidence type="ECO:0000256" key="1">
    <source>
        <dbReference type="SAM" id="Coils"/>
    </source>
</evidence>
<dbReference type="Proteomes" id="UP001152759">
    <property type="component" value="Chromosome 5"/>
</dbReference>
<feature type="region of interest" description="Disordered" evidence="2">
    <location>
        <begin position="56"/>
        <end position="79"/>
    </location>
</feature>
<organism evidence="3 4">
    <name type="scientific">Bemisia tabaci</name>
    <name type="common">Sweetpotato whitefly</name>
    <name type="synonym">Aleurodes tabaci</name>
    <dbReference type="NCBI Taxonomy" id="7038"/>
    <lineage>
        <taxon>Eukaryota</taxon>
        <taxon>Metazoa</taxon>
        <taxon>Ecdysozoa</taxon>
        <taxon>Arthropoda</taxon>
        <taxon>Hexapoda</taxon>
        <taxon>Insecta</taxon>
        <taxon>Pterygota</taxon>
        <taxon>Neoptera</taxon>
        <taxon>Paraneoptera</taxon>
        <taxon>Hemiptera</taxon>
        <taxon>Sternorrhyncha</taxon>
        <taxon>Aleyrodoidea</taxon>
        <taxon>Aleyrodidae</taxon>
        <taxon>Aleyrodinae</taxon>
        <taxon>Bemisia</taxon>
    </lineage>
</organism>
<proteinExistence type="predicted"/>
<dbReference type="KEGG" id="btab:109042212"/>
<protein>
    <submittedName>
        <fullName evidence="3">Uncharacterized protein</fullName>
    </submittedName>
</protein>
<keyword evidence="1" id="KW-0175">Coiled coil</keyword>
<keyword evidence="4" id="KW-1185">Reference proteome</keyword>
<dbReference type="AlphaFoldDB" id="A0A9P0C5L7"/>
<sequence length="448" mass="50989">MENLSVPCFKYDSEITDCHLFRSEYARDLAMDASHQSKSLDYSFRDSPIREESETKSWFRKSSLSSPKPSPRSAFMDTSNRDCSKFYPRNSEITKFNKLRKDTAKLLDSRNGDILMNSREESLEDEVCRLKKECQNLMEENKRLEQAASEDSIHTLQWQLKQTESNRQMYRAVMEQVAKFLDRVHKTFDGNQCKMNTPTKIRNRVPRSRSVHTVVTSCSSRASSPSPTHNSMCINVQRANSIAQIADTRRVPRHPPEDISPEKIAQEAFRLSRTIQSLLNTREPDLAQRLTPCSSDLTLPDSSERRDNNSVGSCSSLLQGHKSLDGSSCSTTTGDESEIISTPILETVANNHFTKTNAPVIEDESGFSSMSSFQENNSAEYRNGFCHDLRSRLPEIHAYPEIGLPLIVDPAQHHRRWSSTPVDHLYANVPQNNTSYCSNEDKMSVCWV</sequence>
<evidence type="ECO:0000313" key="3">
    <source>
        <dbReference type="EMBL" id="CAH0772176.1"/>
    </source>
</evidence>
<feature type="compositionally biased region" description="Polar residues" evidence="2">
    <location>
        <begin position="291"/>
        <end position="301"/>
    </location>
</feature>
<evidence type="ECO:0000313" key="4">
    <source>
        <dbReference type="Proteomes" id="UP001152759"/>
    </source>
</evidence>
<dbReference type="EMBL" id="OU963866">
    <property type="protein sequence ID" value="CAH0772176.1"/>
    <property type="molecule type" value="Genomic_DNA"/>
</dbReference>
<name>A0A9P0C5L7_BEMTA</name>
<feature type="compositionally biased region" description="Low complexity" evidence="2">
    <location>
        <begin position="60"/>
        <end position="73"/>
    </location>
</feature>
<reference evidence="3" key="1">
    <citation type="submission" date="2021-12" db="EMBL/GenBank/DDBJ databases">
        <authorList>
            <person name="King R."/>
        </authorList>
    </citation>
    <scope>NUCLEOTIDE SEQUENCE</scope>
</reference>
<feature type="region of interest" description="Disordered" evidence="2">
    <location>
        <begin position="291"/>
        <end position="317"/>
    </location>
</feature>
<feature type="coiled-coil region" evidence="1">
    <location>
        <begin position="120"/>
        <end position="150"/>
    </location>
</feature>